<accession>A0A6A6Q7W9</accession>
<evidence type="ECO:0000256" key="1">
    <source>
        <dbReference type="SAM" id="MobiDB-lite"/>
    </source>
</evidence>
<feature type="compositionally biased region" description="Acidic residues" evidence="1">
    <location>
        <begin position="230"/>
        <end position="248"/>
    </location>
</feature>
<feature type="compositionally biased region" description="Polar residues" evidence="1">
    <location>
        <begin position="308"/>
        <end position="327"/>
    </location>
</feature>
<proteinExistence type="predicted"/>
<organism evidence="2 3">
    <name type="scientific">Lophium mytilinum</name>
    <dbReference type="NCBI Taxonomy" id="390894"/>
    <lineage>
        <taxon>Eukaryota</taxon>
        <taxon>Fungi</taxon>
        <taxon>Dikarya</taxon>
        <taxon>Ascomycota</taxon>
        <taxon>Pezizomycotina</taxon>
        <taxon>Dothideomycetes</taxon>
        <taxon>Pleosporomycetidae</taxon>
        <taxon>Mytilinidiales</taxon>
        <taxon>Mytilinidiaceae</taxon>
        <taxon>Lophium</taxon>
    </lineage>
</organism>
<evidence type="ECO:0000313" key="2">
    <source>
        <dbReference type="EMBL" id="KAF2488405.1"/>
    </source>
</evidence>
<dbReference type="EMBL" id="MU004203">
    <property type="protein sequence ID" value="KAF2488405.1"/>
    <property type="molecule type" value="Genomic_DNA"/>
</dbReference>
<protein>
    <submittedName>
        <fullName evidence="2">Uncharacterized protein</fullName>
    </submittedName>
</protein>
<feature type="region of interest" description="Disordered" evidence="1">
    <location>
        <begin position="225"/>
        <end position="248"/>
    </location>
</feature>
<dbReference type="AlphaFoldDB" id="A0A6A6Q7W9"/>
<feature type="compositionally biased region" description="Polar residues" evidence="1">
    <location>
        <begin position="284"/>
        <end position="300"/>
    </location>
</feature>
<name>A0A6A6Q7W9_9PEZI</name>
<feature type="region of interest" description="Disordered" evidence="1">
    <location>
        <begin position="261"/>
        <end position="333"/>
    </location>
</feature>
<evidence type="ECO:0000313" key="3">
    <source>
        <dbReference type="Proteomes" id="UP000799750"/>
    </source>
</evidence>
<keyword evidence="3" id="KW-1185">Reference proteome</keyword>
<gene>
    <name evidence="2" type="ORF">BU16DRAFT_568285</name>
</gene>
<dbReference type="OrthoDB" id="10562330at2759"/>
<sequence length="333" mass="38727">MSNWEPAEISPRTFRGQMSLFRQTCGLSEAVVEILTNPYGRRVEFREYADYYATPVKNPRPIDYPEDTPALARAYLAMARIMFPDAIATNKRLVHEARGFGELPRKDCDLRWENLFPTREELQEIVEVSVEQLVDPKCNYNDLIQHCMNVAGVLKALDQMNTKLNAYKARNWRGLKMRHDYCRYEEDDELEEPVYYYVAIWPWGWTQDDEEANAEIMRQRRLSGLPESYDSYDDEDENDEEEQEEDDEGLEWLTVWCREHSAQTVPDSPPLPGRRNPMFGRTSPARSQTPSRARTTQRGTKAQKRARLSSSQDSRLSAQEDSNGTDESSGDWD</sequence>
<reference evidence="2" key="1">
    <citation type="journal article" date="2020" name="Stud. Mycol.">
        <title>101 Dothideomycetes genomes: a test case for predicting lifestyles and emergence of pathogens.</title>
        <authorList>
            <person name="Haridas S."/>
            <person name="Albert R."/>
            <person name="Binder M."/>
            <person name="Bloem J."/>
            <person name="Labutti K."/>
            <person name="Salamov A."/>
            <person name="Andreopoulos B."/>
            <person name="Baker S."/>
            <person name="Barry K."/>
            <person name="Bills G."/>
            <person name="Bluhm B."/>
            <person name="Cannon C."/>
            <person name="Castanera R."/>
            <person name="Culley D."/>
            <person name="Daum C."/>
            <person name="Ezra D."/>
            <person name="Gonzalez J."/>
            <person name="Henrissat B."/>
            <person name="Kuo A."/>
            <person name="Liang C."/>
            <person name="Lipzen A."/>
            <person name="Lutzoni F."/>
            <person name="Magnuson J."/>
            <person name="Mondo S."/>
            <person name="Nolan M."/>
            <person name="Ohm R."/>
            <person name="Pangilinan J."/>
            <person name="Park H.-J."/>
            <person name="Ramirez L."/>
            <person name="Alfaro M."/>
            <person name="Sun H."/>
            <person name="Tritt A."/>
            <person name="Yoshinaga Y."/>
            <person name="Zwiers L.-H."/>
            <person name="Turgeon B."/>
            <person name="Goodwin S."/>
            <person name="Spatafora J."/>
            <person name="Crous P."/>
            <person name="Grigoriev I."/>
        </authorList>
    </citation>
    <scope>NUCLEOTIDE SEQUENCE</scope>
    <source>
        <strain evidence="2">CBS 269.34</strain>
    </source>
</reference>
<dbReference type="Proteomes" id="UP000799750">
    <property type="component" value="Unassembled WGS sequence"/>
</dbReference>